<dbReference type="Gene3D" id="3.90.1010.10">
    <property type="match status" value="1"/>
</dbReference>
<dbReference type="Pfam" id="PF01592">
    <property type="entry name" value="NifU_N"/>
    <property type="match status" value="1"/>
</dbReference>
<proteinExistence type="predicted"/>
<evidence type="ECO:0000313" key="4">
    <source>
        <dbReference type="Proteomes" id="UP000309454"/>
    </source>
</evidence>
<name>A0A4T9T9B6_9ACTN</name>
<dbReference type="OrthoDB" id="3172662at2"/>
<reference evidence="3 4" key="1">
    <citation type="submission" date="2019-04" db="EMBL/GenBank/DDBJ databases">
        <title>Microbes associate with the intestines of laboratory mice.</title>
        <authorList>
            <person name="Navarre W."/>
            <person name="Wong E."/>
            <person name="Huang K.C."/>
            <person name="Tropini C."/>
            <person name="Ng K."/>
            <person name="Yu B."/>
        </authorList>
    </citation>
    <scope>NUCLEOTIDE SEQUENCE [LARGE SCALE GENOMIC DNA]</scope>
    <source>
        <strain evidence="3 4">NM48_B13</strain>
    </source>
</reference>
<accession>A0A4T9T9B6</accession>
<evidence type="ECO:0000313" key="3">
    <source>
        <dbReference type="EMBL" id="TJW12161.1"/>
    </source>
</evidence>
<protein>
    <recommendedName>
        <fullName evidence="2">NIF system FeS cluster assembly NifU N-terminal domain-containing protein</fullName>
    </recommendedName>
</protein>
<feature type="domain" description="NIF system FeS cluster assembly NifU N-terminal" evidence="2">
    <location>
        <begin position="34"/>
        <end position="156"/>
    </location>
</feature>
<dbReference type="GO" id="GO:0005506">
    <property type="term" value="F:iron ion binding"/>
    <property type="evidence" value="ECO:0007669"/>
    <property type="project" value="InterPro"/>
</dbReference>
<gene>
    <name evidence="3" type="ORF">E5982_00690</name>
</gene>
<organism evidence="3 4">
    <name type="scientific">Parvibacter caecicola</name>
    <dbReference type="NCBI Taxonomy" id="747645"/>
    <lineage>
        <taxon>Bacteria</taxon>
        <taxon>Bacillati</taxon>
        <taxon>Actinomycetota</taxon>
        <taxon>Coriobacteriia</taxon>
        <taxon>Coriobacteriales</taxon>
        <taxon>Coriobacteriaceae</taxon>
        <taxon>Parvibacter</taxon>
    </lineage>
</organism>
<dbReference type="AlphaFoldDB" id="A0A4T9T9B6"/>
<feature type="region of interest" description="Disordered" evidence="1">
    <location>
        <begin position="231"/>
        <end position="254"/>
    </location>
</feature>
<keyword evidence="4" id="KW-1185">Reference proteome</keyword>
<dbReference type="Proteomes" id="UP000309454">
    <property type="component" value="Unassembled WGS sequence"/>
</dbReference>
<evidence type="ECO:0000259" key="2">
    <source>
        <dbReference type="Pfam" id="PF01592"/>
    </source>
</evidence>
<dbReference type="GO" id="GO:0016226">
    <property type="term" value="P:iron-sulfur cluster assembly"/>
    <property type="evidence" value="ECO:0007669"/>
    <property type="project" value="InterPro"/>
</dbReference>
<evidence type="ECO:0000256" key="1">
    <source>
        <dbReference type="SAM" id="MobiDB-lite"/>
    </source>
</evidence>
<dbReference type="GO" id="GO:0051536">
    <property type="term" value="F:iron-sulfur cluster binding"/>
    <property type="evidence" value="ECO:0007669"/>
    <property type="project" value="InterPro"/>
</dbReference>
<dbReference type="InterPro" id="IPR002871">
    <property type="entry name" value="NIF_FeS_clus_asmbl_NifU_N"/>
</dbReference>
<feature type="compositionally biased region" description="Basic and acidic residues" evidence="1">
    <location>
        <begin position="245"/>
        <end position="254"/>
    </location>
</feature>
<comment type="caution">
    <text evidence="3">The sequence shown here is derived from an EMBL/GenBank/DDBJ whole genome shotgun (WGS) entry which is preliminary data.</text>
</comment>
<dbReference type="EMBL" id="SSTM01000001">
    <property type="protein sequence ID" value="TJW12161.1"/>
    <property type="molecule type" value="Genomic_DNA"/>
</dbReference>
<dbReference type="SUPFAM" id="SSF82649">
    <property type="entry name" value="SufE/NifU"/>
    <property type="match status" value="1"/>
</dbReference>
<dbReference type="CDD" id="cd06664">
    <property type="entry name" value="IscU_like"/>
    <property type="match status" value="1"/>
</dbReference>
<sequence>MSDVRDVFFQPADRAVIRTADVYQTEIESGVDGYSDTLLAVVANFRNSGRPEGFNAQSMVGKSKRGEVALRIFAVIDPETDTIQKAGFKTRGCLAMTAAASTICSMIEGKTFPEALSISEDDIRRALDGVPWDKSYTLTFAVEALRALYGDWLQRNGAGLTQLNALVPCDTYSPACLICEHCSLRNSRTDLLVEGVAAAQKRNPAESNVAAPSDDRTSTLAGIDLSLSAASADGGVDNPADAETEQARETNAKNREVLEHNAIALLLQEVRRASADSHLSAPNEWPLLDFFPEHLSSEEFEMMVYEYLEEHGEPHDILQPVQRGQKALENPHVKSRFRTAKSAVGIPKIHLAMTNRPNEEHPPIAAGKTEEEPLFESALMPRNEKPKTREGYVVDPDTGLEIPQGYQLKEIEGELALVAVEGAEAPQAMEVDCNGIRALVGRHSYYLYDRTRMTDAFARWAFLAAENDPLVTLAECTREECRTYPRPLAADTLANAPFRMDANTVASAFQQMQELEDFSDIEQVKNSIGETYYYSRDLMSREMAESLAEFYGVERPASV</sequence>